<comment type="similarity">
    <text evidence="1 5">Belongs to the EF-Ts family.</text>
</comment>
<dbReference type="SUPFAM" id="SSF46934">
    <property type="entry name" value="UBA-like"/>
    <property type="match status" value="1"/>
</dbReference>
<dbReference type="InterPro" id="IPR018101">
    <property type="entry name" value="Transl_elong_Ts_CS"/>
</dbReference>
<dbReference type="PATRIC" id="fig|1618482.3.peg.956"/>
<keyword evidence="3 5" id="KW-0251">Elongation factor</keyword>
<dbReference type="InterPro" id="IPR009060">
    <property type="entry name" value="UBA-like_sf"/>
</dbReference>
<evidence type="ECO:0000256" key="1">
    <source>
        <dbReference type="ARBA" id="ARBA00005532"/>
    </source>
</evidence>
<evidence type="ECO:0000259" key="6">
    <source>
        <dbReference type="Pfam" id="PF00889"/>
    </source>
</evidence>
<dbReference type="InterPro" id="IPR036402">
    <property type="entry name" value="EF-Ts_dimer_sf"/>
</dbReference>
<evidence type="ECO:0000256" key="2">
    <source>
        <dbReference type="ARBA" id="ARBA00016956"/>
    </source>
</evidence>
<proteinExistence type="inferred from homology"/>
<dbReference type="PANTHER" id="PTHR11741">
    <property type="entry name" value="ELONGATION FACTOR TS"/>
    <property type="match status" value="1"/>
</dbReference>
<dbReference type="InterPro" id="IPR014039">
    <property type="entry name" value="Transl_elong_EFTs/EF1B_dimer"/>
</dbReference>
<keyword evidence="5" id="KW-0963">Cytoplasm</keyword>
<dbReference type="EMBL" id="LBZM01000028">
    <property type="protein sequence ID" value="KKR71452.1"/>
    <property type="molecule type" value="Genomic_DNA"/>
</dbReference>
<evidence type="ECO:0000256" key="4">
    <source>
        <dbReference type="ARBA" id="ARBA00022917"/>
    </source>
</evidence>
<organism evidence="7 8">
    <name type="scientific">Candidatus Roizmanbacteria bacterium GW2011_GWB1_40_7</name>
    <dbReference type="NCBI Taxonomy" id="1618482"/>
    <lineage>
        <taxon>Bacteria</taxon>
        <taxon>Candidatus Roizmaniibacteriota</taxon>
    </lineage>
</organism>
<evidence type="ECO:0000313" key="8">
    <source>
        <dbReference type="Proteomes" id="UP000034664"/>
    </source>
</evidence>
<evidence type="ECO:0000313" key="7">
    <source>
        <dbReference type="EMBL" id="KKR71452.1"/>
    </source>
</evidence>
<evidence type="ECO:0000256" key="5">
    <source>
        <dbReference type="HAMAP-Rule" id="MF_00050"/>
    </source>
</evidence>
<dbReference type="Gene3D" id="3.30.479.20">
    <property type="entry name" value="Elongation factor Ts, dimerisation domain"/>
    <property type="match status" value="1"/>
</dbReference>
<gene>
    <name evidence="5" type="primary">tsf</name>
    <name evidence="7" type="ORF">UU14_C0028G0014</name>
</gene>
<dbReference type="GO" id="GO:0005737">
    <property type="term" value="C:cytoplasm"/>
    <property type="evidence" value="ECO:0007669"/>
    <property type="project" value="UniProtKB-SubCell"/>
</dbReference>
<comment type="function">
    <text evidence="5">Associates with the EF-Tu.GDP complex and induces the exchange of GDP to GTP. It remains bound to the aminoacyl-tRNA.EF-Tu.GTP complex up to the GTP hydrolysis stage on the ribosome.</text>
</comment>
<feature type="region of interest" description="Involved in Mg(2+) ion dislocation from EF-Tu" evidence="5">
    <location>
        <begin position="79"/>
        <end position="82"/>
    </location>
</feature>
<sequence>MDIKLIKQLRDETGVSIADIKQALEESKNDTKKAKELLREWGLKKAVKKGDRVTEQGIVSAYIHGNGNVGALVSLACETDFVARTDDFKNLAKEIAMQVAAMNPKDTEELIKQAYIRDPKVTIEELIKQSIAKLGENIQVKSFSRQAF</sequence>
<dbReference type="AlphaFoldDB" id="A0A0G0W8A3"/>
<protein>
    <recommendedName>
        <fullName evidence="2 5">Elongation factor Ts</fullName>
        <shortName evidence="5">EF-Ts</shortName>
    </recommendedName>
</protein>
<dbReference type="CDD" id="cd14275">
    <property type="entry name" value="UBA_EF-Ts"/>
    <property type="match status" value="1"/>
</dbReference>
<keyword evidence="4 5" id="KW-0648">Protein biosynthesis</keyword>
<dbReference type="Pfam" id="PF00889">
    <property type="entry name" value="EF_TS"/>
    <property type="match status" value="1"/>
</dbReference>
<dbReference type="InterPro" id="IPR001816">
    <property type="entry name" value="Transl_elong_EFTs/EF1B"/>
</dbReference>
<dbReference type="FunFam" id="1.10.8.10:FF:000001">
    <property type="entry name" value="Elongation factor Ts"/>
    <property type="match status" value="1"/>
</dbReference>
<dbReference type="GO" id="GO:0003746">
    <property type="term" value="F:translation elongation factor activity"/>
    <property type="evidence" value="ECO:0007669"/>
    <property type="project" value="UniProtKB-UniRule"/>
</dbReference>
<dbReference type="Gene3D" id="1.10.8.10">
    <property type="entry name" value="DNA helicase RuvA subunit, C-terminal domain"/>
    <property type="match status" value="1"/>
</dbReference>
<comment type="caution">
    <text evidence="7">The sequence shown here is derived from an EMBL/GenBank/DDBJ whole genome shotgun (WGS) entry which is preliminary data.</text>
</comment>
<feature type="domain" description="Translation elongation factor EFTs/EF1B dimerisation" evidence="6">
    <location>
        <begin position="70"/>
        <end position="144"/>
    </location>
</feature>
<reference evidence="7 8" key="1">
    <citation type="journal article" date="2015" name="Nature">
        <title>rRNA introns, odd ribosomes, and small enigmatic genomes across a large radiation of phyla.</title>
        <authorList>
            <person name="Brown C.T."/>
            <person name="Hug L.A."/>
            <person name="Thomas B.C."/>
            <person name="Sharon I."/>
            <person name="Castelle C.J."/>
            <person name="Singh A."/>
            <person name="Wilkins M.J."/>
            <person name="Williams K.H."/>
            <person name="Banfield J.F."/>
        </authorList>
    </citation>
    <scope>NUCLEOTIDE SEQUENCE [LARGE SCALE GENOMIC DNA]</scope>
</reference>
<accession>A0A0G0W8A3</accession>
<comment type="subcellular location">
    <subcellularLocation>
        <location evidence="5">Cytoplasm</location>
    </subcellularLocation>
</comment>
<dbReference type="Proteomes" id="UP000034664">
    <property type="component" value="Unassembled WGS sequence"/>
</dbReference>
<dbReference type="PROSITE" id="PS01126">
    <property type="entry name" value="EF_TS_1"/>
    <property type="match status" value="1"/>
</dbReference>
<name>A0A0G0W8A3_9BACT</name>
<dbReference type="PANTHER" id="PTHR11741:SF0">
    <property type="entry name" value="ELONGATION FACTOR TS, MITOCHONDRIAL"/>
    <property type="match status" value="1"/>
</dbReference>
<dbReference type="HAMAP" id="MF_00050">
    <property type="entry name" value="EF_Ts"/>
    <property type="match status" value="1"/>
</dbReference>
<dbReference type="SUPFAM" id="SSF54713">
    <property type="entry name" value="Elongation factor Ts (EF-Ts), dimerisation domain"/>
    <property type="match status" value="1"/>
</dbReference>
<evidence type="ECO:0000256" key="3">
    <source>
        <dbReference type="ARBA" id="ARBA00022768"/>
    </source>
</evidence>
<dbReference type="NCBIfam" id="TIGR00116">
    <property type="entry name" value="tsf"/>
    <property type="match status" value="1"/>
</dbReference>